<protein>
    <recommendedName>
        <fullName evidence="3">DUF2199 domain-containing protein</fullName>
    </recommendedName>
</protein>
<dbReference type="EMBL" id="CP019236">
    <property type="protein sequence ID" value="APW36689.1"/>
    <property type="molecule type" value="Genomic_DNA"/>
</dbReference>
<organism evidence="1 2">
    <name type="scientific">Rhodoferax koreensis</name>
    <dbReference type="NCBI Taxonomy" id="1842727"/>
    <lineage>
        <taxon>Bacteria</taxon>
        <taxon>Pseudomonadati</taxon>
        <taxon>Pseudomonadota</taxon>
        <taxon>Betaproteobacteria</taxon>
        <taxon>Burkholderiales</taxon>
        <taxon>Comamonadaceae</taxon>
        <taxon>Rhodoferax</taxon>
    </lineage>
</organism>
<sequence>MAAIFAFKCTCCGDIHEGSPSVGYRMPDQYTCLNEEQRASMGKISSDFCTIKHEEGTDYFIRAVLEVPIHGVEEPYLWGVWVSLSERSFNRYVETYDSPVEGDGFFGWVCNAIPAYPYDGSRAADVVVQLGGQRPKVVLHRGDPEDDPLVVDQVHGISVSRAQQIAEWAFHEA</sequence>
<dbReference type="InterPro" id="IPR018697">
    <property type="entry name" value="DUF2199"/>
</dbReference>
<dbReference type="AlphaFoldDB" id="A0A1P8JSG3"/>
<dbReference type="Proteomes" id="UP000186609">
    <property type="component" value="Chromosome"/>
</dbReference>
<accession>A0A1P8JSG3</accession>
<dbReference type="KEGG" id="rhy:RD110_05355"/>
<dbReference type="Pfam" id="PF09965">
    <property type="entry name" value="DUF2199"/>
    <property type="match status" value="1"/>
</dbReference>
<name>A0A1P8JSG3_9BURK</name>
<keyword evidence="2" id="KW-1185">Reference proteome</keyword>
<proteinExistence type="predicted"/>
<reference evidence="1 2" key="1">
    <citation type="submission" date="2017-01" db="EMBL/GenBank/DDBJ databases">
        <authorList>
            <person name="Mah S.A."/>
            <person name="Swanson W.J."/>
            <person name="Moy G.W."/>
            <person name="Vacquier V.D."/>
        </authorList>
    </citation>
    <scope>NUCLEOTIDE SEQUENCE [LARGE SCALE GENOMIC DNA]</scope>
    <source>
        <strain evidence="1 2">DCY110</strain>
    </source>
</reference>
<dbReference type="RefSeq" id="WP_076197381.1">
    <property type="nucleotide sequence ID" value="NZ_CP019236.1"/>
</dbReference>
<gene>
    <name evidence="1" type="ORF">RD110_05355</name>
</gene>
<evidence type="ECO:0000313" key="1">
    <source>
        <dbReference type="EMBL" id="APW36689.1"/>
    </source>
</evidence>
<evidence type="ECO:0000313" key="2">
    <source>
        <dbReference type="Proteomes" id="UP000186609"/>
    </source>
</evidence>
<evidence type="ECO:0008006" key="3">
    <source>
        <dbReference type="Google" id="ProtNLM"/>
    </source>
</evidence>
<dbReference type="OrthoDB" id="4404538at2"/>
<dbReference type="STRING" id="1842727.RD110_05355"/>